<keyword evidence="4" id="KW-0677">Repeat</keyword>
<dbReference type="Proteomes" id="UP000790347">
    <property type="component" value="Unassembled WGS sequence"/>
</dbReference>
<dbReference type="InterPro" id="IPR018247">
    <property type="entry name" value="EF_Hand_1_Ca_BS"/>
</dbReference>
<keyword evidence="3" id="KW-0732">Signal</keyword>
<feature type="domain" description="EF-hand" evidence="14">
    <location>
        <begin position="189"/>
        <end position="224"/>
    </location>
</feature>
<evidence type="ECO:0000256" key="7">
    <source>
        <dbReference type="ARBA" id="ARBA00023180"/>
    </source>
</evidence>
<keyword evidence="13" id="KW-0812">Transmembrane</keyword>
<gene>
    <name evidence="16" type="ORF">DERF_006342</name>
    <name evidence="15" type="ORF">HUG17_2933</name>
</gene>
<dbReference type="SMART" id="SM00054">
    <property type="entry name" value="EFh"/>
    <property type="match status" value="5"/>
</dbReference>
<keyword evidence="6" id="KW-0106">Calcium</keyword>
<dbReference type="FunFam" id="1.10.238.10:FF:000090">
    <property type="entry name" value="calumenin isoform X2"/>
    <property type="match status" value="1"/>
</dbReference>
<feature type="domain" description="EF-hand" evidence="14">
    <location>
        <begin position="97"/>
        <end position="132"/>
    </location>
</feature>
<feature type="domain" description="EF-hand" evidence="14">
    <location>
        <begin position="291"/>
        <end position="313"/>
    </location>
</feature>
<feature type="domain" description="EF-hand" evidence="14">
    <location>
        <begin position="314"/>
        <end position="349"/>
    </location>
</feature>
<evidence type="ECO:0000256" key="9">
    <source>
        <dbReference type="ARBA" id="ARBA00056975"/>
    </source>
</evidence>
<evidence type="ECO:0000256" key="6">
    <source>
        <dbReference type="ARBA" id="ARBA00022837"/>
    </source>
</evidence>
<evidence type="ECO:0000256" key="5">
    <source>
        <dbReference type="ARBA" id="ARBA00022824"/>
    </source>
</evidence>
<dbReference type="SUPFAM" id="SSF47473">
    <property type="entry name" value="EF-hand"/>
    <property type="match status" value="2"/>
</dbReference>
<keyword evidence="5" id="KW-0256">Endoplasmic reticulum</keyword>
<dbReference type="AlphaFoldDB" id="A0A922I7A3"/>
<feature type="region of interest" description="Disordered" evidence="12">
    <location>
        <begin position="256"/>
        <end position="276"/>
    </location>
</feature>
<evidence type="ECO:0000256" key="13">
    <source>
        <dbReference type="SAM" id="Phobius"/>
    </source>
</evidence>
<comment type="caution">
    <text evidence="16">The sequence shown here is derived from an EMBL/GenBank/DDBJ whole genome shotgun (WGS) entry which is preliminary data.</text>
</comment>
<evidence type="ECO:0000256" key="8">
    <source>
        <dbReference type="ARBA" id="ARBA00023186"/>
    </source>
</evidence>
<dbReference type="PROSITE" id="PS50222">
    <property type="entry name" value="EF_HAND_2"/>
    <property type="match status" value="5"/>
</dbReference>
<dbReference type="EMBL" id="ASGP02000002">
    <property type="protein sequence ID" value="KAH9522782.1"/>
    <property type="molecule type" value="Genomic_DNA"/>
</dbReference>
<dbReference type="GO" id="GO:0015031">
    <property type="term" value="P:protein transport"/>
    <property type="evidence" value="ECO:0007669"/>
    <property type="project" value="UniProtKB-ARBA"/>
</dbReference>
<proteinExistence type="predicted"/>
<evidence type="ECO:0000313" key="15">
    <source>
        <dbReference type="EMBL" id="KAH7638900.1"/>
    </source>
</evidence>
<reference evidence="15" key="2">
    <citation type="submission" date="2020-06" db="EMBL/GenBank/DDBJ databases">
        <authorList>
            <person name="Ji K."/>
            <person name="Li J."/>
        </authorList>
    </citation>
    <scope>NUCLEOTIDE SEQUENCE</scope>
    <source>
        <strain evidence="15">JKM2019</strain>
        <tissue evidence="15">Whole body</tissue>
    </source>
</reference>
<dbReference type="PANTHER" id="PTHR10827:SF52">
    <property type="entry name" value="IP16409P"/>
    <property type="match status" value="1"/>
</dbReference>
<dbReference type="InterPro" id="IPR011992">
    <property type="entry name" value="EF-hand-dom_pair"/>
</dbReference>
<keyword evidence="17" id="KW-1185">Reference proteome</keyword>
<sequence>MFNIRTISNIILAIVVISIVYGLAIPDKKHNHHHQQNIRVIKKQLSDEEHYRDVDHHDDDGGGGGGQQQQHNRDFDHEAFLGSEDEADEFDQLTPEESRSRLSIIVDKIDLNRDGNITETELKQWIQQSQKRYIYEDVDRQWQVHTDNDPTVRKLSWERFRNKTYGFLDEIGDNTNPKRTIDDMKTYHDMLRRDERRWSMADIDGDKALDHDEFISFLHPEESEKMYDVVVDETLEDVDHDGDGRISESEYISDMYSSEDNQLSSSSSASSSSNIPEWVQREREQFHTYRDKNGDGYLDREEIREWIVPANYDHADAEAKHLIYEADTNKDGILSLNEILDNYDVFVGSQATDFGDALTRHDEF</sequence>
<feature type="domain" description="EF-hand" evidence="14">
    <location>
        <begin position="226"/>
        <end position="261"/>
    </location>
</feature>
<dbReference type="FunFam" id="1.10.238.10:FF:000104">
    <property type="entry name" value="calumenin isoform X1"/>
    <property type="match status" value="1"/>
</dbReference>
<keyword evidence="13" id="KW-1133">Transmembrane helix</keyword>
<keyword evidence="2" id="KW-0479">Metal-binding</keyword>
<comment type="function">
    <text evidence="9">Probable molecular chaperone assisting protein biosynthesis and transport in the endoplasmic reticulum. Required for the proper biosynthesis and transport of pulmonary surfactant-associated protein A/SP-A, pulmonary surfactant-associated protein D/SP-D and the lipid transporter ABCA3. By regulating both the proper expression and the degradation through the endoplasmic reticulum-associated protein degradation pathway of these proteins plays a crucial role in pulmonary surfactant homeostasis. Has an anti-fibrotic activity by negatively regulating the secretion of type I and type III collagens. This calcium-binding protein also transiently associates with immature PCSK6 and regulates its secretion.</text>
</comment>
<dbReference type="CDD" id="cd16226">
    <property type="entry name" value="EFh_CREC_Calumenin_like"/>
    <property type="match status" value="1"/>
</dbReference>
<dbReference type="Pfam" id="PF13499">
    <property type="entry name" value="EF-hand_7"/>
    <property type="match status" value="2"/>
</dbReference>
<evidence type="ECO:0000259" key="14">
    <source>
        <dbReference type="PROSITE" id="PS50222"/>
    </source>
</evidence>
<reference evidence="16" key="1">
    <citation type="submission" date="2013-05" db="EMBL/GenBank/DDBJ databases">
        <authorList>
            <person name="Yim A.K.Y."/>
            <person name="Chan T.F."/>
            <person name="Ji K.M."/>
            <person name="Liu X.Y."/>
            <person name="Zhou J.W."/>
            <person name="Li R.Q."/>
            <person name="Yang K.Y."/>
            <person name="Li J."/>
            <person name="Li M."/>
            <person name="Law P.T.W."/>
            <person name="Wu Y.L."/>
            <person name="Cai Z.L."/>
            <person name="Qin H."/>
            <person name="Bao Y."/>
            <person name="Leung R.K.K."/>
            <person name="Ng P.K.S."/>
            <person name="Zou J."/>
            <person name="Zhong X.J."/>
            <person name="Ran P.X."/>
            <person name="Zhong N.S."/>
            <person name="Liu Z.G."/>
            <person name="Tsui S.K.W."/>
        </authorList>
    </citation>
    <scope>NUCLEOTIDE SEQUENCE</scope>
    <source>
        <strain evidence="16">Derf</strain>
        <tissue evidence="16">Whole organism</tissue>
    </source>
</reference>
<dbReference type="EMBL" id="SDOV01000007">
    <property type="protein sequence ID" value="KAH7638900.1"/>
    <property type="molecule type" value="Genomic_DNA"/>
</dbReference>
<evidence type="ECO:0000256" key="1">
    <source>
        <dbReference type="ARBA" id="ARBA00004319"/>
    </source>
</evidence>
<feature type="compositionally biased region" description="Low complexity" evidence="12">
    <location>
        <begin position="258"/>
        <end position="273"/>
    </location>
</feature>
<organism evidence="16 17">
    <name type="scientific">Dermatophagoides farinae</name>
    <name type="common">American house dust mite</name>
    <dbReference type="NCBI Taxonomy" id="6954"/>
    <lineage>
        <taxon>Eukaryota</taxon>
        <taxon>Metazoa</taxon>
        <taxon>Ecdysozoa</taxon>
        <taxon>Arthropoda</taxon>
        <taxon>Chelicerata</taxon>
        <taxon>Arachnida</taxon>
        <taxon>Acari</taxon>
        <taxon>Acariformes</taxon>
        <taxon>Sarcoptiformes</taxon>
        <taxon>Astigmata</taxon>
        <taxon>Psoroptidia</taxon>
        <taxon>Analgoidea</taxon>
        <taxon>Pyroglyphidae</taxon>
        <taxon>Dermatophagoidinae</taxon>
        <taxon>Dermatophagoides</taxon>
    </lineage>
</organism>
<evidence type="ECO:0000256" key="12">
    <source>
        <dbReference type="SAM" id="MobiDB-lite"/>
    </source>
</evidence>
<dbReference type="Pfam" id="PF13202">
    <property type="entry name" value="EF-hand_5"/>
    <property type="match status" value="1"/>
</dbReference>
<dbReference type="GO" id="GO:0005788">
    <property type="term" value="C:endoplasmic reticulum lumen"/>
    <property type="evidence" value="ECO:0007669"/>
    <property type="project" value="UniProtKB-SubCell"/>
</dbReference>
<keyword evidence="13" id="KW-0472">Membrane</keyword>
<dbReference type="Proteomes" id="UP000828236">
    <property type="component" value="Unassembled WGS sequence"/>
</dbReference>
<evidence type="ECO:0000256" key="2">
    <source>
        <dbReference type="ARBA" id="ARBA00022723"/>
    </source>
</evidence>
<dbReference type="PANTHER" id="PTHR10827">
    <property type="entry name" value="RETICULOCALBIN"/>
    <property type="match status" value="1"/>
</dbReference>
<comment type="subunit">
    <text evidence="10">Interacts with PCSK6 (immature form including the propeptide); probably involved in the maturation and the secretion of PCSK6.</text>
</comment>
<dbReference type="GO" id="GO:0005509">
    <property type="term" value="F:calcium ion binding"/>
    <property type="evidence" value="ECO:0007669"/>
    <property type="project" value="InterPro"/>
</dbReference>
<comment type="subcellular location">
    <subcellularLocation>
        <location evidence="1">Endoplasmic reticulum lumen</location>
    </subcellularLocation>
</comment>
<name>A0A922I7A3_DERFA</name>
<evidence type="ECO:0000313" key="17">
    <source>
        <dbReference type="Proteomes" id="UP000790347"/>
    </source>
</evidence>
<evidence type="ECO:0000313" key="16">
    <source>
        <dbReference type="EMBL" id="KAH9522782.1"/>
    </source>
</evidence>
<dbReference type="InterPro" id="IPR002048">
    <property type="entry name" value="EF_hand_dom"/>
</dbReference>
<keyword evidence="8" id="KW-0143">Chaperone</keyword>
<reference evidence="15" key="3">
    <citation type="journal article" date="2021" name="World Allergy Organ. J.">
        <title>Chromosome-level assembly of Dermatophagoides farinae genome and transcriptome reveals two novel allergens Der f 37 and Der f 39.</title>
        <authorList>
            <person name="Chen J."/>
            <person name="Cai Z."/>
            <person name="Fan D."/>
            <person name="Hu J."/>
            <person name="Hou Y."/>
            <person name="He Y."/>
            <person name="Zhang Z."/>
            <person name="Zhao Z."/>
            <person name="Gao P."/>
            <person name="Hu W."/>
            <person name="Sun J."/>
            <person name="Li J."/>
            <person name="Ji K."/>
        </authorList>
    </citation>
    <scope>NUCLEOTIDE SEQUENCE</scope>
    <source>
        <strain evidence="15">JKM2019</strain>
    </source>
</reference>
<dbReference type="Gene3D" id="1.10.238.10">
    <property type="entry name" value="EF-hand"/>
    <property type="match status" value="2"/>
</dbReference>
<evidence type="ECO:0000256" key="4">
    <source>
        <dbReference type="ARBA" id="ARBA00022737"/>
    </source>
</evidence>
<dbReference type="PROSITE" id="PS00018">
    <property type="entry name" value="EF_HAND_1"/>
    <property type="match status" value="5"/>
</dbReference>
<protein>
    <recommendedName>
        <fullName evidence="11">Reticulocalbin-3</fullName>
    </recommendedName>
</protein>
<feature type="transmembrane region" description="Helical" evidence="13">
    <location>
        <begin position="6"/>
        <end position="25"/>
    </location>
</feature>
<keyword evidence="7" id="KW-0325">Glycoprotein</keyword>
<reference evidence="16" key="4">
    <citation type="journal article" date="2022" name="Res Sq">
        <title>Comparative Genomics Reveals Insights into the Divergent Evolution of Astigmatic Mites and Household Pest Adaptations.</title>
        <authorList>
            <person name="Xiong Q."/>
            <person name="Wan A.T.-Y."/>
            <person name="Liu X.-Y."/>
            <person name="Fung C.S.-H."/>
            <person name="Xiao X."/>
            <person name="Malainual N."/>
            <person name="Hou J."/>
            <person name="Wang L."/>
            <person name="Wang M."/>
            <person name="Yang K."/>
            <person name="Cui Y."/>
            <person name="Leung E."/>
            <person name="Nong W."/>
            <person name="Shin S.-K."/>
            <person name="Au S."/>
            <person name="Jeong K.Y."/>
            <person name="Chew F.T."/>
            <person name="Hui J."/>
            <person name="Leung T.F."/>
            <person name="Tungtrongchitr A."/>
            <person name="Zhong N."/>
            <person name="Liu Z."/>
            <person name="Tsui S."/>
        </authorList>
    </citation>
    <scope>NUCLEOTIDE SEQUENCE</scope>
    <source>
        <strain evidence="16">Derf</strain>
        <tissue evidence="16">Whole organism</tissue>
    </source>
</reference>
<evidence type="ECO:0000256" key="3">
    <source>
        <dbReference type="ARBA" id="ARBA00022729"/>
    </source>
</evidence>
<evidence type="ECO:0000256" key="11">
    <source>
        <dbReference type="ARBA" id="ARBA00072696"/>
    </source>
</evidence>
<dbReference type="OrthoDB" id="293868at2759"/>
<evidence type="ECO:0000256" key="10">
    <source>
        <dbReference type="ARBA" id="ARBA00063143"/>
    </source>
</evidence>
<accession>A0A922I7A3</accession>